<comment type="caution">
    <text evidence="3">The sequence shown here is derived from an EMBL/GenBank/DDBJ whole genome shotgun (WGS) entry which is preliminary data.</text>
</comment>
<dbReference type="RefSeq" id="WP_211041468.1">
    <property type="nucleotide sequence ID" value="NZ_JAELVF020000001.1"/>
</dbReference>
<evidence type="ECO:0000256" key="1">
    <source>
        <dbReference type="ARBA" id="ARBA00022679"/>
    </source>
</evidence>
<evidence type="ECO:0000259" key="2">
    <source>
        <dbReference type="Pfam" id="PF01648"/>
    </source>
</evidence>
<dbReference type="SUPFAM" id="SSF56214">
    <property type="entry name" value="4'-phosphopantetheinyl transferase"/>
    <property type="match status" value="2"/>
</dbReference>
<proteinExistence type="predicted"/>
<protein>
    <submittedName>
        <fullName evidence="3">4'-phosphopantetheinyl transferase superfamily protein</fullName>
    </submittedName>
</protein>
<gene>
    <name evidence="3" type="ORF">JGS22_005365</name>
</gene>
<dbReference type="Pfam" id="PF01648">
    <property type="entry name" value="ACPS"/>
    <property type="match status" value="1"/>
</dbReference>
<dbReference type="EMBL" id="JAELVF020000001">
    <property type="protein sequence ID" value="MBU7597080.1"/>
    <property type="molecule type" value="Genomic_DNA"/>
</dbReference>
<sequence length="264" mass="26999">MNGPDARVALPGPGRARLWQQRVTPGSARSCTSLLSREERLRAAAMTDAARARFTVARGVLRGVLGSGLGLRPDRVPLRVTCTRCGASDHGPVRLELPGVGLALSLAHSDELAAVTVAHGERGVGVDVEAGTSIGDLGTLARRVFAPADRDRWQTLPAARARPTVLAAWACGEAYAKATGLGLGTALAGVGARLDGVGRLVVAGPRELDGWSVRTVPARLSGYAAAVATRHEVRLSGGDFEHTGTECANGGAAALSGQATAHGG</sequence>
<feature type="domain" description="4'-phosphopantetheinyl transferase" evidence="2">
    <location>
        <begin position="123"/>
        <end position="203"/>
    </location>
</feature>
<evidence type="ECO:0000313" key="4">
    <source>
        <dbReference type="Proteomes" id="UP000694501"/>
    </source>
</evidence>
<dbReference type="GO" id="GO:0000287">
    <property type="term" value="F:magnesium ion binding"/>
    <property type="evidence" value="ECO:0007669"/>
    <property type="project" value="InterPro"/>
</dbReference>
<dbReference type="InterPro" id="IPR037143">
    <property type="entry name" value="4-PPantetheinyl_Trfase_dom_sf"/>
</dbReference>
<keyword evidence="4" id="KW-1185">Reference proteome</keyword>
<dbReference type="AlphaFoldDB" id="A0A949N0U4"/>
<dbReference type="Gene3D" id="3.90.470.20">
    <property type="entry name" value="4'-phosphopantetheinyl transferase domain"/>
    <property type="match status" value="2"/>
</dbReference>
<name>A0A949N0U4_9ACTN</name>
<reference evidence="3" key="1">
    <citation type="submission" date="2021-06" db="EMBL/GenBank/DDBJ databases">
        <title>Sequencing of actinobacteria type strains.</title>
        <authorList>
            <person name="Nguyen G.-S."/>
            <person name="Wentzel A."/>
        </authorList>
    </citation>
    <scope>NUCLEOTIDE SEQUENCE</scope>
    <source>
        <strain evidence="3">P38-E01</strain>
    </source>
</reference>
<dbReference type="Proteomes" id="UP000694501">
    <property type="component" value="Unassembled WGS sequence"/>
</dbReference>
<evidence type="ECO:0000313" key="3">
    <source>
        <dbReference type="EMBL" id="MBU7597080.1"/>
    </source>
</evidence>
<accession>A0A949N0U4</accession>
<keyword evidence="1 3" id="KW-0808">Transferase</keyword>
<dbReference type="GO" id="GO:0008897">
    <property type="term" value="F:holo-[acyl-carrier-protein] synthase activity"/>
    <property type="evidence" value="ECO:0007669"/>
    <property type="project" value="InterPro"/>
</dbReference>
<organism evidence="3 4">
    <name type="scientific">Streptomyces tardus</name>
    <dbReference type="NCBI Taxonomy" id="2780544"/>
    <lineage>
        <taxon>Bacteria</taxon>
        <taxon>Bacillati</taxon>
        <taxon>Actinomycetota</taxon>
        <taxon>Actinomycetes</taxon>
        <taxon>Kitasatosporales</taxon>
        <taxon>Streptomycetaceae</taxon>
        <taxon>Streptomyces</taxon>
    </lineage>
</organism>
<dbReference type="InterPro" id="IPR008278">
    <property type="entry name" value="4-PPantetheinyl_Trfase_dom"/>
</dbReference>